<dbReference type="Proteomes" id="UP001529510">
    <property type="component" value="Unassembled WGS sequence"/>
</dbReference>
<dbReference type="PANTHER" id="PTHR15742:SF1">
    <property type="entry name" value="PROTEIN SOGA1"/>
    <property type="match status" value="1"/>
</dbReference>
<gene>
    <name evidence="1" type="ORF">M9458_046668</name>
</gene>
<dbReference type="InterPro" id="IPR049885">
    <property type="entry name" value="MTCL1-3"/>
</dbReference>
<comment type="caution">
    <text evidence="1">The sequence shown here is derived from an EMBL/GenBank/DDBJ whole genome shotgun (WGS) entry which is preliminary data.</text>
</comment>
<accession>A0ABD0NBE9</accession>
<dbReference type="EMBL" id="JAMKFB020000023">
    <property type="protein sequence ID" value="KAL0158592.1"/>
    <property type="molecule type" value="Genomic_DNA"/>
</dbReference>
<sequence>EEHQKALLRRDFQLQSLSLQTRLQQKLWSQERNLLVQESQQLKESLLLISLKLRWLLKQWRLGKKLDTESKDILEVNVVNSLGMNCTC</sequence>
<feature type="non-terminal residue" evidence="1">
    <location>
        <position position="1"/>
    </location>
</feature>
<evidence type="ECO:0000313" key="1">
    <source>
        <dbReference type="EMBL" id="KAL0158592.1"/>
    </source>
</evidence>
<dbReference type="PANTHER" id="PTHR15742">
    <property type="entry name" value="GIRDIN"/>
    <property type="match status" value="1"/>
</dbReference>
<reference evidence="1 2" key="1">
    <citation type="submission" date="2024-05" db="EMBL/GenBank/DDBJ databases">
        <title>Genome sequencing and assembly of Indian major carp, Cirrhinus mrigala (Hamilton, 1822).</title>
        <authorList>
            <person name="Mohindra V."/>
            <person name="Chowdhury L.M."/>
            <person name="Lal K."/>
            <person name="Jena J.K."/>
        </authorList>
    </citation>
    <scope>NUCLEOTIDE SEQUENCE [LARGE SCALE GENOMIC DNA]</scope>
    <source>
        <strain evidence="1">CM1030</strain>
        <tissue evidence="1">Blood</tissue>
    </source>
</reference>
<organism evidence="1 2">
    <name type="scientific">Cirrhinus mrigala</name>
    <name type="common">Mrigala</name>
    <dbReference type="NCBI Taxonomy" id="683832"/>
    <lineage>
        <taxon>Eukaryota</taxon>
        <taxon>Metazoa</taxon>
        <taxon>Chordata</taxon>
        <taxon>Craniata</taxon>
        <taxon>Vertebrata</taxon>
        <taxon>Euteleostomi</taxon>
        <taxon>Actinopterygii</taxon>
        <taxon>Neopterygii</taxon>
        <taxon>Teleostei</taxon>
        <taxon>Ostariophysi</taxon>
        <taxon>Cypriniformes</taxon>
        <taxon>Cyprinidae</taxon>
        <taxon>Labeoninae</taxon>
        <taxon>Labeonini</taxon>
        <taxon>Cirrhinus</taxon>
    </lineage>
</organism>
<dbReference type="AlphaFoldDB" id="A0ABD0NBE9"/>
<evidence type="ECO:0000313" key="2">
    <source>
        <dbReference type="Proteomes" id="UP001529510"/>
    </source>
</evidence>
<keyword evidence="2" id="KW-1185">Reference proteome</keyword>
<proteinExistence type="predicted"/>
<protein>
    <submittedName>
        <fullName evidence="1">Uncharacterized protein</fullName>
    </submittedName>
</protein>
<name>A0ABD0NBE9_CIRMR</name>